<dbReference type="PANTHER" id="PTHR20772:SF4">
    <property type="entry name" value="HYPOTHETICAL AMINO ACID TRANSPORTER (EUROFUNG)"/>
    <property type="match status" value="1"/>
</dbReference>
<dbReference type="EMBL" id="BQXU01000064">
    <property type="protein sequence ID" value="GKT52273.1"/>
    <property type="molecule type" value="Genomic_DNA"/>
</dbReference>
<evidence type="ECO:0000256" key="1">
    <source>
        <dbReference type="ARBA" id="ARBA00004141"/>
    </source>
</evidence>
<feature type="transmembrane region" description="Helical" evidence="2">
    <location>
        <begin position="446"/>
        <end position="462"/>
    </location>
</feature>
<keyword evidence="2" id="KW-1133">Transmembrane helix</keyword>
<comment type="caution">
    <text evidence="3">The sequence shown here is derived from an EMBL/GenBank/DDBJ whole genome shotgun (WGS) entry which is preliminary data.</text>
</comment>
<comment type="subcellular location">
    <subcellularLocation>
        <location evidence="1">Membrane</location>
        <topology evidence="1">Multi-pass membrane protein</topology>
    </subcellularLocation>
</comment>
<feature type="transmembrane region" description="Helical" evidence="2">
    <location>
        <begin position="193"/>
        <end position="212"/>
    </location>
</feature>
<keyword evidence="4" id="KW-1185">Reference proteome</keyword>
<feature type="transmembrane region" description="Helical" evidence="2">
    <location>
        <begin position="165"/>
        <end position="187"/>
    </location>
</feature>
<evidence type="ECO:0000256" key="2">
    <source>
        <dbReference type="SAM" id="Phobius"/>
    </source>
</evidence>
<feature type="transmembrane region" description="Helical" evidence="2">
    <location>
        <begin position="419"/>
        <end position="439"/>
    </location>
</feature>
<keyword evidence="2" id="KW-0812">Transmembrane</keyword>
<dbReference type="SUPFAM" id="SSF103473">
    <property type="entry name" value="MFS general substrate transporter"/>
    <property type="match status" value="1"/>
</dbReference>
<dbReference type="Gene3D" id="1.20.1250.20">
    <property type="entry name" value="MFS general substrate transporter like domains"/>
    <property type="match status" value="1"/>
</dbReference>
<dbReference type="GO" id="GO:0000329">
    <property type="term" value="C:fungal-type vacuole membrane"/>
    <property type="evidence" value="ECO:0007669"/>
    <property type="project" value="TreeGrafter"/>
</dbReference>
<dbReference type="InterPro" id="IPR036259">
    <property type="entry name" value="MFS_trans_sf"/>
</dbReference>
<dbReference type="AlphaFoldDB" id="A0AA37PHH2"/>
<sequence>MSLAQHVTQAEGFDYERPAKQVGHDNSEAVCGTLQPGAIDINNDDPQWRRLSFAPLKTDHVEKPIAAYKVSNAKRWVQVATGIVTCWLASGIVFGFAALKPVLISEGVYSELCDANDPNSLEDGEYIPCVEQDLRLNLFFIVASVTTNVSSLLAGSVLDRYGRRVCWIVSSICLAIGCVLMAASHNFTSFDGYFLGNIFLALGGTFVFVSSFQLANAFPKYSGLIIALVTGAFDASAAVFLLYRMVYEATDGNLSLEKFFYAYISIPALILIAELTYMPVRSYHTTPQLEQKIERAQDETRDCHESDEEIEDARELRRIRNARADRRLAKLDQIEEVAGDAGQREERVKVNEERQEASGVWGVLHGVPAHKQMQSPWFILILLLTIVQMLRMNYFIATIRAQYRFMLGSEADADAINRFFDVALPIGGLVSTPFIGILLNNLSVPITFGVLTVLIVAIGALNCLPFGWAGYTTVVLFVIFRPLYYSAISDYATKVFSFETFGRIYGTIVCVSGLINFSQSGLDALTHGPLHGDPTPVNITLGGAGAIIGVALTVFVAIKGRTFVKKEKPALDATEERQRLLSSVGQDYGSRE</sequence>
<feature type="transmembrane region" description="Helical" evidence="2">
    <location>
        <begin position="259"/>
        <end position="277"/>
    </location>
</feature>
<dbReference type="InterPro" id="IPR052599">
    <property type="entry name" value="SLC43A_AATransporter"/>
</dbReference>
<dbReference type="GeneID" id="73333256"/>
<dbReference type="PANTHER" id="PTHR20772">
    <property type="entry name" value="PROTEIN FMP42"/>
    <property type="match status" value="1"/>
</dbReference>
<dbReference type="RefSeq" id="XP_049134623.1">
    <property type="nucleotide sequence ID" value="XM_049278666.1"/>
</dbReference>
<dbReference type="GO" id="GO:0022857">
    <property type="term" value="F:transmembrane transporter activity"/>
    <property type="evidence" value="ECO:0007669"/>
    <property type="project" value="InterPro"/>
</dbReference>
<dbReference type="Pfam" id="PF07690">
    <property type="entry name" value="MFS_1"/>
    <property type="match status" value="1"/>
</dbReference>
<dbReference type="InterPro" id="IPR011701">
    <property type="entry name" value="MFS"/>
</dbReference>
<evidence type="ECO:0000313" key="3">
    <source>
        <dbReference type="EMBL" id="GKT52273.1"/>
    </source>
</evidence>
<protein>
    <submittedName>
        <fullName evidence="3">Protein FMP42</fullName>
    </submittedName>
</protein>
<feature type="transmembrane region" description="Helical" evidence="2">
    <location>
        <begin position="79"/>
        <end position="99"/>
    </location>
</feature>
<accession>A0AA37PHH2</accession>
<gene>
    <name evidence="3" type="ORF">ColSpa_12454</name>
</gene>
<evidence type="ECO:0000313" key="4">
    <source>
        <dbReference type="Proteomes" id="UP001055115"/>
    </source>
</evidence>
<feature type="transmembrane region" description="Helical" evidence="2">
    <location>
        <begin position="500"/>
        <end position="519"/>
    </location>
</feature>
<feature type="transmembrane region" description="Helical" evidence="2">
    <location>
        <begin position="468"/>
        <end position="488"/>
    </location>
</feature>
<name>A0AA37PHH2_9PEZI</name>
<proteinExistence type="predicted"/>
<organism evidence="3 4">
    <name type="scientific">Colletotrichum spaethianum</name>
    <dbReference type="NCBI Taxonomy" id="700344"/>
    <lineage>
        <taxon>Eukaryota</taxon>
        <taxon>Fungi</taxon>
        <taxon>Dikarya</taxon>
        <taxon>Ascomycota</taxon>
        <taxon>Pezizomycotina</taxon>
        <taxon>Sordariomycetes</taxon>
        <taxon>Hypocreomycetidae</taxon>
        <taxon>Glomerellales</taxon>
        <taxon>Glomerellaceae</taxon>
        <taxon>Colletotrichum</taxon>
        <taxon>Colletotrichum spaethianum species complex</taxon>
    </lineage>
</organism>
<feature type="transmembrane region" description="Helical" evidence="2">
    <location>
        <begin position="377"/>
        <end position="399"/>
    </location>
</feature>
<dbReference type="Proteomes" id="UP001055115">
    <property type="component" value="Unassembled WGS sequence"/>
</dbReference>
<feature type="transmembrane region" description="Helical" evidence="2">
    <location>
        <begin position="138"/>
        <end position="158"/>
    </location>
</feature>
<feature type="transmembrane region" description="Helical" evidence="2">
    <location>
        <begin position="539"/>
        <end position="558"/>
    </location>
</feature>
<feature type="transmembrane region" description="Helical" evidence="2">
    <location>
        <begin position="224"/>
        <end position="247"/>
    </location>
</feature>
<keyword evidence="2" id="KW-0472">Membrane</keyword>
<reference evidence="3 4" key="1">
    <citation type="submission" date="2022-03" db="EMBL/GenBank/DDBJ databases">
        <title>Genome data of Colletotrichum spp.</title>
        <authorList>
            <person name="Utami Y.D."/>
            <person name="Hiruma K."/>
        </authorList>
    </citation>
    <scope>NUCLEOTIDE SEQUENCE [LARGE SCALE GENOMIC DNA]</scope>
    <source>
        <strain evidence="3 4">MAFF 239500</strain>
    </source>
</reference>